<dbReference type="PANTHER" id="PTHR36174:SF1">
    <property type="entry name" value="LIPID II:GLYCINE GLYCYLTRANSFERASE"/>
    <property type="match status" value="1"/>
</dbReference>
<dbReference type="EC" id="2.3.1.-" evidence="2"/>
<dbReference type="PANTHER" id="PTHR36174">
    <property type="entry name" value="LIPID II:GLYCINE GLYCYLTRANSFERASE"/>
    <property type="match status" value="1"/>
</dbReference>
<dbReference type="InterPro" id="IPR038740">
    <property type="entry name" value="BioF2-like_GNAT_dom"/>
</dbReference>
<dbReference type="RefSeq" id="WP_377278321.1">
    <property type="nucleotide sequence ID" value="NZ_JBHSGL010000005.1"/>
</dbReference>
<protein>
    <submittedName>
        <fullName evidence="2">GNAT family N-acetyltransferase</fullName>
        <ecNumber evidence="2">2.3.1.-</ecNumber>
    </submittedName>
</protein>
<accession>A0ABV9MDG8</accession>
<dbReference type="GO" id="GO:0016746">
    <property type="term" value="F:acyltransferase activity"/>
    <property type="evidence" value="ECO:0007669"/>
    <property type="project" value="UniProtKB-KW"/>
</dbReference>
<reference evidence="3" key="1">
    <citation type="journal article" date="2019" name="Int. J. Syst. Evol. Microbiol.">
        <title>The Global Catalogue of Microorganisms (GCM) 10K type strain sequencing project: providing services to taxonomists for standard genome sequencing and annotation.</title>
        <authorList>
            <consortium name="The Broad Institute Genomics Platform"/>
            <consortium name="The Broad Institute Genome Sequencing Center for Infectious Disease"/>
            <person name="Wu L."/>
            <person name="Ma J."/>
        </authorList>
    </citation>
    <scope>NUCLEOTIDE SEQUENCE [LARGE SCALE GENOMIC DNA]</scope>
    <source>
        <strain evidence="3">CGMCC 1.12151</strain>
    </source>
</reference>
<sequence>MTLEIQIPIMTIVENKEEWNQIVKTFAIQDVYYTYEYNEWNAEKENGNAKLVYFQNSLASVIYPFIIRKIDCNFTEQPIYDITNAYGYGGPICIGDPGGLKEFGTLFREYCKNMNIISEVVRLHPLIDNASYLDIYCKLQYIRKTTAVDLTDSLQNIQQRYSPMTRRNIKKALSNHLQCRVVEKSDENIAMFLKLYNDTMCRKEASNSYYFNSSIIKKQLEDTGVSKSFLIFVYYGERVIAAVILLMTKRFAHYHLGASDKLFLSMRPNNLLFDFMVSFSKENGCETLHLGGGYQEDDSLFKYKTSFTNQNNYDYYLGTNIYDDALYEKLTLLKNNSDSERNFFPLYRKP</sequence>
<dbReference type="InterPro" id="IPR050644">
    <property type="entry name" value="PG_Glycine_Bridge_Synth"/>
</dbReference>
<comment type="caution">
    <text evidence="2">The sequence shown here is derived from an EMBL/GenBank/DDBJ whole genome shotgun (WGS) entry which is preliminary data.</text>
</comment>
<proteinExistence type="predicted"/>
<keyword evidence="2" id="KW-0808">Transferase</keyword>
<keyword evidence="2" id="KW-0012">Acyltransferase</keyword>
<dbReference type="Pfam" id="PF13480">
    <property type="entry name" value="Acetyltransf_6"/>
    <property type="match status" value="1"/>
</dbReference>
<dbReference type="Gene3D" id="3.40.630.30">
    <property type="match status" value="1"/>
</dbReference>
<evidence type="ECO:0000313" key="2">
    <source>
        <dbReference type="EMBL" id="MFC4712850.1"/>
    </source>
</evidence>
<name>A0ABV9MDG8_9BACL</name>
<dbReference type="EMBL" id="JBHSGL010000005">
    <property type="protein sequence ID" value="MFC4712850.1"/>
    <property type="molecule type" value="Genomic_DNA"/>
</dbReference>
<gene>
    <name evidence="2" type="ORF">ACFO5U_08270</name>
</gene>
<evidence type="ECO:0000313" key="3">
    <source>
        <dbReference type="Proteomes" id="UP001595932"/>
    </source>
</evidence>
<evidence type="ECO:0000259" key="1">
    <source>
        <dbReference type="Pfam" id="PF13480"/>
    </source>
</evidence>
<organism evidence="2 3">
    <name type="scientific">Planococcus dechangensis</name>
    <dbReference type="NCBI Taxonomy" id="1176255"/>
    <lineage>
        <taxon>Bacteria</taxon>
        <taxon>Bacillati</taxon>
        <taxon>Bacillota</taxon>
        <taxon>Bacilli</taxon>
        <taxon>Bacillales</taxon>
        <taxon>Caryophanaceae</taxon>
        <taxon>Planococcus</taxon>
    </lineage>
</organism>
<dbReference type="InterPro" id="IPR016181">
    <property type="entry name" value="Acyl_CoA_acyltransferase"/>
</dbReference>
<dbReference type="Proteomes" id="UP001595932">
    <property type="component" value="Unassembled WGS sequence"/>
</dbReference>
<feature type="domain" description="BioF2-like acetyltransferase" evidence="1">
    <location>
        <begin position="165"/>
        <end position="295"/>
    </location>
</feature>
<keyword evidence="3" id="KW-1185">Reference proteome</keyword>
<dbReference type="SUPFAM" id="SSF55729">
    <property type="entry name" value="Acyl-CoA N-acyltransferases (Nat)"/>
    <property type="match status" value="1"/>
</dbReference>